<dbReference type="InterPro" id="IPR006447">
    <property type="entry name" value="Myb_dom_plants"/>
</dbReference>
<evidence type="ECO:0000313" key="11">
    <source>
        <dbReference type="Proteomes" id="UP000076078"/>
    </source>
</evidence>
<reference evidence="10 11" key="1">
    <citation type="submission" date="2015-12" db="EMBL/GenBank/DDBJ databases">
        <title>Dictyostelia acquired genes for synthesis and detection of signals that induce cell-type specialization by lateral gene transfer from prokaryotes.</title>
        <authorList>
            <person name="Gloeckner G."/>
            <person name="Schaap P."/>
        </authorList>
    </citation>
    <scope>NUCLEOTIDE SEQUENCE [LARGE SCALE GENOMIC DNA]</scope>
    <source>
        <strain evidence="10 11">TK</strain>
    </source>
</reference>
<gene>
    <name evidence="10" type="ORF">DLAC_04256</name>
</gene>
<feature type="domain" description="Myb-like" evidence="7">
    <location>
        <begin position="26"/>
        <end position="76"/>
    </location>
</feature>
<dbReference type="PROSITE" id="PS51293">
    <property type="entry name" value="SANT"/>
    <property type="match status" value="1"/>
</dbReference>
<dbReference type="EMBL" id="LODT01000021">
    <property type="protein sequence ID" value="KYQ96936.1"/>
    <property type="molecule type" value="Genomic_DNA"/>
</dbReference>
<dbReference type="PANTHER" id="PTHR12802">
    <property type="entry name" value="SWI/SNF COMPLEX-RELATED"/>
    <property type="match status" value="1"/>
</dbReference>
<dbReference type="InParanoid" id="A0A151ZSP7"/>
<dbReference type="GO" id="GO:0005634">
    <property type="term" value="C:nucleus"/>
    <property type="evidence" value="ECO:0007669"/>
    <property type="project" value="UniProtKB-SubCell"/>
</dbReference>
<dbReference type="InterPro" id="IPR001005">
    <property type="entry name" value="SANT/Myb"/>
</dbReference>
<protein>
    <submittedName>
        <fullName evidence="10">Myb domain-containing protein</fullName>
    </submittedName>
</protein>
<dbReference type="PANTHER" id="PTHR12802:SF155">
    <property type="entry name" value="DEUBIQUITINASE MYSM1"/>
    <property type="match status" value="1"/>
</dbReference>
<dbReference type="OMA" id="QRENWTD"/>
<evidence type="ECO:0000259" key="9">
    <source>
        <dbReference type="PROSITE" id="PS51294"/>
    </source>
</evidence>
<organism evidence="10 11">
    <name type="scientific">Tieghemostelium lacteum</name>
    <name type="common">Slime mold</name>
    <name type="synonym">Dictyostelium lacteum</name>
    <dbReference type="NCBI Taxonomy" id="361077"/>
    <lineage>
        <taxon>Eukaryota</taxon>
        <taxon>Amoebozoa</taxon>
        <taxon>Evosea</taxon>
        <taxon>Eumycetozoa</taxon>
        <taxon>Dictyostelia</taxon>
        <taxon>Dictyosteliales</taxon>
        <taxon>Raperosteliaceae</taxon>
        <taxon>Tieghemostelium</taxon>
    </lineage>
</organism>
<evidence type="ECO:0000256" key="4">
    <source>
        <dbReference type="ARBA" id="ARBA00023163"/>
    </source>
</evidence>
<keyword evidence="5" id="KW-0539">Nucleus</keyword>
<keyword evidence="3" id="KW-0238">DNA-binding</keyword>
<evidence type="ECO:0000313" key="10">
    <source>
        <dbReference type="EMBL" id="KYQ96936.1"/>
    </source>
</evidence>
<evidence type="ECO:0000259" key="7">
    <source>
        <dbReference type="PROSITE" id="PS50090"/>
    </source>
</evidence>
<dbReference type="InterPro" id="IPR017930">
    <property type="entry name" value="Myb_dom"/>
</dbReference>
<dbReference type="CDD" id="cd00167">
    <property type="entry name" value="SANT"/>
    <property type="match status" value="1"/>
</dbReference>
<dbReference type="Pfam" id="PF24904">
    <property type="entry name" value="RVE6"/>
    <property type="match status" value="1"/>
</dbReference>
<dbReference type="STRING" id="361077.A0A151ZSP7"/>
<name>A0A151ZSP7_TIELA</name>
<feature type="compositionally biased region" description="Polar residues" evidence="6">
    <location>
        <begin position="1"/>
        <end position="19"/>
    </location>
</feature>
<dbReference type="PROSITE" id="PS51294">
    <property type="entry name" value="HTH_MYB"/>
    <property type="match status" value="1"/>
</dbReference>
<dbReference type="AlphaFoldDB" id="A0A151ZSP7"/>
<dbReference type="InterPro" id="IPR009057">
    <property type="entry name" value="Homeodomain-like_sf"/>
</dbReference>
<evidence type="ECO:0000256" key="6">
    <source>
        <dbReference type="SAM" id="MobiDB-lite"/>
    </source>
</evidence>
<dbReference type="SUPFAM" id="SSF46689">
    <property type="entry name" value="Homeodomain-like"/>
    <property type="match status" value="1"/>
</dbReference>
<dbReference type="GO" id="GO:0010468">
    <property type="term" value="P:regulation of gene expression"/>
    <property type="evidence" value="ECO:0007669"/>
    <property type="project" value="UniProtKB-ARBA"/>
</dbReference>
<dbReference type="FunFam" id="1.10.10.60:FF:000023">
    <property type="entry name" value="protein REVEILLE 6 isoform X1"/>
    <property type="match status" value="1"/>
</dbReference>
<evidence type="ECO:0000256" key="2">
    <source>
        <dbReference type="ARBA" id="ARBA00023015"/>
    </source>
</evidence>
<feature type="domain" description="HTH myb-type" evidence="9">
    <location>
        <begin position="26"/>
        <end position="80"/>
    </location>
</feature>
<feature type="region of interest" description="Disordered" evidence="6">
    <location>
        <begin position="1"/>
        <end position="23"/>
    </location>
</feature>
<sequence>MNTSPNFQLVPQQNNNSNSKVRKPYTISKQRENWTEDEHQKFLEALTLYDRDWKKIESFVGTKTVIQIRSHAQKYFLKIQRNNTGERIPPPRPKRKSIQPYPQKQKIGESLGGLGVIIPDSLSNNPYISSAAFANWMSIKGLMPSSNPNMDGQMNSNDQLPRFQFEHLQQAQKYIEQAMASQTANRGNQNNPNLNNNNNNNIMNNNNNMNNQASFPKIYSFLSNLFDSNSNPSLSQEALNEMTPADRETMQVLMHNLAVNLANQQYRDNHQALLEQFRAMGKREEEDDLSSSTDDGMGGSLRNSTNEAYYDQNQNQLNISNLSNLNGLNQQNQQYQQQMQGQNLNMLTQGHQMNLNLPNTLNNINTINMNNNINNMNNLNNLNNLNSLNSLSNFNNLGNINLNNPNIMSQHKSFIPNPQTTF</sequence>
<dbReference type="Pfam" id="PF00249">
    <property type="entry name" value="Myb_DNA-binding"/>
    <property type="match status" value="1"/>
</dbReference>
<keyword evidence="11" id="KW-1185">Reference proteome</keyword>
<dbReference type="SMART" id="SM00717">
    <property type="entry name" value="SANT"/>
    <property type="match status" value="1"/>
</dbReference>
<dbReference type="NCBIfam" id="TIGR01557">
    <property type="entry name" value="myb_SHAQKYF"/>
    <property type="match status" value="1"/>
</dbReference>
<evidence type="ECO:0000259" key="8">
    <source>
        <dbReference type="PROSITE" id="PS51293"/>
    </source>
</evidence>
<dbReference type="Gene3D" id="1.10.10.60">
    <property type="entry name" value="Homeodomain-like"/>
    <property type="match status" value="1"/>
</dbReference>
<dbReference type="PROSITE" id="PS50090">
    <property type="entry name" value="MYB_LIKE"/>
    <property type="match status" value="1"/>
</dbReference>
<accession>A0A151ZSP7</accession>
<proteinExistence type="predicted"/>
<comment type="subcellular location">
    <subcellularLocation>
        <location evidence="1">Nucleus</location>
    </subcellularLocation>
</comment>
<feature type="domain" description="SANT" evidence="8">
    <location>
        <begin position="29"/>
        <end position="82"/>
    </location>
</feature>
<evidence type="ECO:0000256" key="3">
    <source>
        <dbReference type="ARBA" id="ARBA00023125"/>
    </source>
</evidence>
<evidence type="ECO:0000256" key="1">
    <source>
        <dbReference type="ARBA" id="ARBA00004123"/>
    </source>
</evidence>
<dbReference type="GO" id="GO:0003677">
    <property type="term" value="F:DNA binding"/>
    <property type="evidence" value="ECO:0007669"/>
    <property type="project" value="UniProtKB-KW"/>
</dbReference>
<dbReference type="OrthoDB" id="118550at2759"/>
<keyword evidence="2" id="KW-0805">Transcription regulation</keyword>
<dbReference type="Proteomes" id="UP000076078">
    <property type="component" value="Unassembled WGS sequence"/>
</dbReference>
<feature type="region of interest" description="Disordered" evidence="6">
    <location>
        <begin position="281"/>
        <end position="300"/>
    </location>
</feature>
<dbReference type="InterPro" id="IPR017884">
    <property type="entry name" value="SANT_dom"/>
</dbReference>
<keyword evidence="4" id="KW-0804">Transcription</keyword>
<evidence type="ECO:0000256" key="5">
    <source>
        <dbReference type="ARBA" id="ARBA00023242"/>
    </source>
</evidence>
<comment type="caution">
    <text evidence="10">The sequence shown here is derived from an EMBL/GenBank/DDBJ whole genome shotgun (WGS) entry which is preliminary data.</text>
</comment>